<organism evidence="1 2">
    <name type="scientific">candidate division WOR-1 bacterium RIFOXYC2_FULL_46_14</name>
    <dbReference type="NCBI Taxonomy" id="1802587"/>
    <lineage>
        <taxon>Bacteria</taxon>
        <taxon>Bacillati</taxon>
        <taxon>Saganbacteria</taxon>
    </lineage>
</organism>
<protein>
    <submittedName>
        <fullName evidence="1">Uncharacterized protein</fullName>
    </submittedName>
</protein>
<accession>A0A1F4U3G7</accession>
<name>A0A1F4U3G7_UNCSA</name>
<reference evidence="1 2" key="1">
    <citation type="journal article" date="2016" name="Nat. Commun.">
        <title>Thousands of microbial genomes shed light on interconnected biogeochemical processes in an aquifer system.</title>
        <authorList>
            <person name="Anantharaman K."/>
            <person name="Brown C.T."/>
            <person name="Hug L.A."/>
            <person name="Sharon I."/>
            <person name="Castelle C.J."/>
            <person name="Probst A.J."/>
            <person name="Thomas B.C."/>
            <person name="Singh A."/>
            <person name="Wilkins M.J."/>
            <person name="Karaoz U."/>
            <person name="Brodie E.L."/>
            <person name="Williams K.H."/>
            <person name="Hubbard S.S."/>
            <person name="Banfield J.F."/>
        </authorList>
    </citation>
    <scope>NUCLEOTIDE SEQUENCE [LARGE SCALE GENOMIC DNA]</scope>
</reference>
<dbReference type="AlphaFoldDB" id="A0A1F4U3G7"/>
<dbReference type="EMBL" id="MEUJ01000008">
    <property type="protein sequence ID" value="OGC39518.1"/>
    <property type="molecule type" value="Genomic_DNA"/>
</dbReference>
<evidence type="ECO:0000313" key="2">
    <source>
        <dbReference type="Proteomes" id="UP000179242"/>
    </source>
</evidence>
<comment type="caution">
    <text evidence="1">The sequence shown here is derived from an EMBL/GenBank/DDBJ whole genome shotgun (WGS) entry which is preliminary data.</text>
</comment>
<sequence length="105" mass="11657">MNKSVTNYQTPQMVQNKIGSSGTDIKDITRSFYSTMRSMLVDYADSQSDITINGIQVKAKDKYGIVGTLLYSQFMTDTTKAIETVMGFKTSLFSLEKQLTSKMGG</sequence>
<dbReference type="Proteomes" id="UP000179242">
    <property type="component" value="Unassembled WGS sequence"/>
</dbReference>
<proteinExistence type="predicted"/>
<gene>
    <name evidence="1" type="ORF">A2438_08180</name>
</gene>
<evidence type="ECO:0000313" key="1">
    <source>
        <dbReference type="EMBL" id="OGC39518.1"/>
    </source>
</evidence>